<organism evidence="2 3">
    <name type="scientific">Uncinocarpus reesii (strain UAMH 1704)</name>
    <dbReference type="NCBI Taxonomy" id="336963"/>
    <lineage>
        <taxon>Eukaryota</taxon>
        <taxon>Fungi</taxon>
        <taxon>Dikarya</taxon>
        <taxon>Ascomycota</taxon>
        <taxon>Pezizomycotina</taxon>
        <taxon>Eurotiomycetes</taxon>
        <taxon>Eurotiomycetidae</taxon>
        <taxon>Onygenales</taxon>
        <taxon>Onygenaceae</taxon>
        <taxon>Uncinocarpus</taxon>
    </lineage>
</organism>
<gene>
    <name evidence="2" type="ORF">UREG_03114</name>
</gene>
<protein>
    <submittedName>
        <fullName evidence="2">Uncharacterized protein</fullName>
    </submittedName>
</protein>
<dbReference type="GeneID" id="8437743"/>
<feature type="region of interest" description="Disordered" evidence="1">
    <location>
        <begin position="28"/>
        <end position="91"/>
    </location>
</feature>
<dbReference type="KEGG" id="ure:UREG_03114"/>
<feature type="compositionally biased region" description="Polar residues" evidence="1">
    <location>
        <begin position="28"/>
        <end position="44"/>
    </location>
</feature>
<feature type="compositionally biased region" description="Low complexity" evidence="1">
    <location>
        <begin position="56"/>
        <end position="69"/>
    </location>
</feature>
<dbReference type="AlphaFoldDB" id="C4JP55"/>
<dbReference type="EMBL" id="CH476616">
    <property type="protein sequence ID" value="EEP78269.1"/>
    <property type="molecule type" value="Genomic_DNA"/>
</dbReference>
<reference evidence="3" key="1">
    <citation type="journal article" date="2009" name="Genome Res.">
        <title>Comparative genomic analyses of the human fungal pathogens Coccidioides and their relatives.</title>
        <authorList>
            <person name="Sharpton T.J."/>
            <person name="Stajich J.E."/>
            <person name="Rounsley S.D."/>
            <person name="Gardner M.J."/>
            <person name="Wortman J.R."/>
            <person name="Jordar V.S."/>
            <person name="Maiti R."/>
            <person name="Kodira C.D."/>
            <person name="Neafsey D.E."/>
            <person name="Zeng Q."/>
            <person name="Hung C.-Y."/>
            <person name="McMahan C."/>
            <person name="Muszewska A."/>
            <person name="Grynberg M."/>
            <person name="Mandel M.A."/>
            <person name="Kellner E.M."/>
            <person name="Barker B.M."/>
            <person name="Galgiani J.N."/>
            <person name="Orbach M.J."/>
            <person name="Kirkland T.N."/>
            <person name="Cole G.T."/>
            <person name="Henn M.R."/>
            <person name="Birren B.W."/>
            <person name="Taylor J.W."/>
        </authorList>
    </citation>
    <scope>NUCLEOTIDE SEQUENCE [LARGE SCALE GENOMIC DNA]</scope>
    <source>
        <strain evidence="3">UAMH 1704</strain>
    </source>
</reference>
<evidence type="ECO:0000256" key="1">
    <source>
        <dbReference type="SAM" id="MobiDB-lite"/>
    </source>
</evidence>
<keyword evidence="3" id="KW-1185">Reference proteome</keyword>
<dbReference type="InParanoid" id="C4JP55"/>
<dbReference type="RefSeq" id="XP_002543598.1">
    <property type="nucleotide sequence ID" value="XM_002543552.1"/>
</dbReference>
<dbReference type="VEuPathDB" id="FungiDB:UREG_03114"/>
<sequence length="91" mass="10012">MSSLNAVGDDLCIAFPYALKPSPKYKRSITTMRIQQESPNNESTRPPVRVPNAPTSGSQQIAAQSPSPQRTLVDRNFPRDAGSPWPLNKFS</sequence>
<name>C4JP55_UNCRE</name>
<dbReference type="Proteomes" id="UP000002058">
    <property type="component" value="Unassembled WGS sequence"/>
</dbReference>
<accession>C4JP55</accession>
<evidence type="ECO:0000313" key="2">
    <source>
        <dbReference type="EMBL" id="EEP78269.1"/>
    </source>
</evidence>
<evidence type="ECO:0000313" key="3">
    <source>
        <dbReference type="Proteomes" id="UP000002058"/>
    </source>
</evidence>
<dbReference type="HOGENOM" id="CLU_2428709_0_0_1"/>
<proteinExistence type="predicted"/>